<evidence type="ECO:0000313" key="1">
    <source>
        <dbReference type="EMBL" id="CEK99151.1"/>
    </source>
</evidence>
<sequence>FEVDVHPKCKQGKDSAHLTDGIFIFDGSKTQENDLMYKSMGHTLQVQCDISNVCDTSRMMMASLLGQQD</sequence>
<protein>
    <submittedName>
        <fullName evidence="1">Uncharacterized protein</fullName>
    </submittedName>
</protein>
<dbReference type="EMBL" id="HACG01052280">
    <property type="protein sequence ID" value="CEK99151.1"/>
    <property type="molecule type" value="Transcribed_RNA"/>
</dbReference>
<proteinExistence type="predicted"/>
<organism evidence="1">
    <name type="scientific">Arion vulgaris</name>
    <dbReference type="NCBI Taxonomy" id="1028688"/>
    <lineage>
        <taxon>Eukaryota</taxon>
        <taxon>Metazoa</taxon>
        <taxon>Spiralia</taxon>
        <taxon>Lophotrochozoa</taxon>
        <taxon>Mollusca</taxon>
        <taxon>Gastropoda</taxon>
        <taxon>Heterobranchia</taxon>
        <taxon>Euthyneura</taxon>
        <taxon>Panpulmonata</taxon>
        <taxon>Eupulmonata</taxon>
        <taxon>Stylommatophora</taxon>
        <taxon>Helicina</taxon>
        <taxon>Arionoidea</taxon>
        <taxon>Arionidae</taxon>
        <taxon>Arion</taxon>
    </lineage>
</organism>
<feature type="non-terminal residue" evidence="1">
    <location>
        <position position="69"/>
    </location>
</feature>
<accession>A0A0B7C3D6</accession>
<feature type="non-terminal residue" evidence="1">
    <location>
        <position position="1"/>
    </location>
</feature>
<dbReference type="AlphaFoldDB" id="A0A0B7C3D6"/>
<reference evidence="1" key="1">
    <citation type="submission" date="2014-12" db="EMBL/GenBank/DDBJ databases">
        <title>Insight into the proteome of Arion vulgaris.</title>
        <authorList>
            <person name="Aradska J."/>
            <person name="Bulat T."/>
            <person name="Smidak R."/>
            <person name="Sarate P."/>
            <person name="Gangsoo J."/>
            <person name="Sialana F."/>
            <person name="Bilban M."/>
            <person name="Lubec G."/>
        </authorList>
    </citation>
    <scope>NUCLEOTIDE SEQUENCE</scope>
    <source>
        <tissue evidence="1">Skin</tissue>
    </source>
</reference>
<name>A0A0B7C3D6_9EUPU</name>
<gene>
    <name evidence="1" type="primary">ORF220535</name>
</gene>